<gene>
    <name evidence="4" type="ORF">EJ05DRAFT_444331</name>
</gene>
<dbReference type="OrthoDB" id="1747252at2759"/>
<dbReference type="GO" id="GO:0005762">
    <property type="term" value="C:mitochondrial large ribosomal subunit"/>
    <property type="evidence" value="ECO:0007669"/>
    <property type="project" value="TreeGrafter"/>
</dbReference>
<comment type="similarity">
    <text evidence="1">Belongs to the universal ribosomal protein uL1 family.</text>
</comment>
<sequence>MTTIPSGAARLSSSATRCVFRQHVSSCPASFHVSQQVRRASMKKELPGKKKNDRKHFLVRDLKDAEQFALTDAVQYLRCFEIGKDQQRSKYELHVKINTLKSGPTIKNRIKLPNSVRSDMRIAVICDPESKQGIASRKAGAHIVGEESIFEDVRQGRIDFDRVICHTNSVQKLNAAKVARILGPKGLMPSVKSGTVTTDCAGLIKGVAGASEYKERMGVIRLPIGQLRFTPEQLSTNVRFFLAALKRDIAAMNDSIQKSIHEVVLSTTQGPGISLNGDYRSSQSLREVDFIEKPIPAYILSDIVAFDTSQKSYKPPEEVTKGISKDEEAT</sequence>
<dbReference type="InterPro" id="IPR028364">
    <property type="entry name" value="Ribosomal_uL1/biogenesis"/>
</dbReference>
<evidence type="ECO:0000256" key="2">
    <source>
        <dbReference type="ARBA" id="ARBA00022980"/>
    </source>
</evidence>
<dbReference type="Gene3D" id="3.40.50.790">
    <property type="match status" value="1"/>
</dbReference>
<dbReference type="FunFam" id="3.40.50.790:FF:000001">
    <property type="entry name" value="50S ribosomal protein L1"/>
    <property type="match status" value="1"/>
</dbReference>
<protein>
    <submittedName>
        <fullName evidence="4">50S ribosomal protein L1</fullName>
    </submittedName>
</protein>
<evidence type="ECO:0000313" key="4">
    <source>
        <dbReference type="EMBL" id="KAF2754056.1"/>
    </source>
</evidence>
<dbReference type="CDD" id="cd00403">
    <property type="entry name" value="Ribosomal_L1"/>
    <property type="match status" value="1"/>
</dbReference>
<evidence type="ECO:0000256" key="3">
    <source>
        <dbReference type="ARBA" id="ARBA00023274"/>
    </source>
</evidence>
<name>A0A6A6VW91_9PEZI</name>
<accession>A0A6A6VW91</accession>
<dbReference type="GeneID" id="54483175"/>
<reference evidence="4" key="1">
    <citation type="journal article" date="2020" name="Stud. Mycol.">
        <title>101 Dothideomycetes genomes: a test case for predicting lifestyles and emergence of pathogens.</title>
        <authorList>
            <person name="Haridas S."/>
            <person name="Albert R."/>
            <person name="Binder M."/>
            <person name="Bloem J."/>
            <person name="Labutti K."/>
            <person name="Salamov A."/>
            <person name="Andreopoulos B."/>
            <person name="Baker S."/>
            <person name="Barry K."/>
            <person name="Bills G."/>
            <person name="Bluhm B."/>
            <person name="Cannon C."/>
            <person name="Castanera R."/>
            <person name="Culley D."/>
            <person name="Daum C."/>
            <person name="Ezra D."/>
            <person name="Gonzalez J."/>
            <person name="Henrissat B."/>
            <person name="Kuo A."/>
            <person name="Liang C."/>
            <person name="Lipzen A."/>
            <person name="Lutzoni F."/>
            <person name="Magnuson J."/>
            <person name="Mondo S."/>
            <person name="Nolan M."/>
            <person name="Ohm R."/>
            <person name="Pangilinan J."/>
            <person name="Park H.-J."/>
            <person name="Ramirez L."/>
            <person name="Alfaro M."/>
            <person name="Sun H."/>
            <person name="Tritt A."/>
            <person name="Yoshinaga Y."/>
            <person name="Zwiers L.-H."/>
            <person name="Turgeon B."/>
            <person name="Goodwin S."/>
            <person name="Spatafora J."/>
            <person name="Crous P."/>
            <person name="Grigoriev I."/>
        </authorList>
    </citation>
    <scope>NUCLEOTIDE SEQUENCE</scope>
    <source>
        <strain evidence="4">CBS 121739</strain>
    </source>
</reference>
<evidence type="ECO:0000313" key="5">
    <source>
        <dbReference type="Proteomes" id="UP000799437"/>
    </source>
</evidence>
<evidence type="ECO:0000256" key="1">
    <source>
        <dbReference type="ARBA" id="ARBA00010531"/>
    </source>
</evidence>
<dbReference type="AlphaFoldDB" id="A0A6A6VW91"/>
<keyword evidence="2 4" id="KW-0689">Ribosomal protein</keyword>
<dbReference type="Proteomes" id="UP000799437">
    <property type="component" value="Unassembled WGS sequence"/>
</dbReference>
<dbReference type="RefSeq" id="XP_033596507.1">
    <property type="nucleotide sequence ID" value="XM_033742121.1"/>
</dbReference>
<dbReference type="InterPro" id="IPR016095">
    <property type="entry name" value="Ribosomal_uL1_3-a/b-sand"/>
</dbReference>
<dbReference type="PANTHER" id="PTHR36427:SF3">
    <property type="entry name" value="LARGE RIBOSOMAL SUBUNIT PROTEIN UL1M"/>
    <property type="match status" value="1"/>
</dbReference>
<dbReference type="EMBL" id="ML996582">
    <property type="protein sequence ID" value="KAF2754056.1"/>
    <property type="molecule type" value="Genomic_DNA"/>
</dbReference>
<dbReference type="SUPFAM" id="SSF56808">
    <property type="entry name" value="Ribosomal protein L1"/>
    <property type="match status" value="1"/>
</dbReference>
<keyword evidence="5" id="KW-1185">Reference proteome</keyword>
<keyword evidence="3" id="KW-0687">Ribonucleoprotein</keyword>
<dbReference type="Pfam" id="PF00687">
    <property type="entry name" value="Ribosomal_L1"/>
    <property type="match status" value="1"/>
</dbReference>
<dbReference type="PANTHER" id="PTHR36427">
    <property type="entry name" value="54S RIBOSOMAL PROTEIN L1, MITOCHONDRIAL"/>
    <property type="match status" value="1"/>
</dbReference>
<dbReference type="GO" id="GO:0003735">
    <property type="term" value="F:structural constituent of ribosome"/>
    <property type="evidence" value="ECO:0007669"/>
    <property type="project" value="TreeGrafter"/>
</dbReference>
<dbReference type="Gene3D" id="3.30.190.20">
    <property type="match status" value="1"/>
</dbReference>
<dbReference type="InterPro" id="IPR023674">
    <property type="entry name" value="Ribosomal_uL1-like"/>
</dbReference>
<proteinExistence type="inferred from homology"/>
<organism evidence="4 5">
    <name type="scientific">Pseudovirgaria hyperparasitica</name>
    <dbReference type="NCBI Taxonomy" id="470096"/>
    <lineage>
        <taxon>Eukaryota</taxon>
        <taxon>Fungi</taxon>
        <taxon>Dikarya</taxon>
        <taxon>Ascomycota</taxon>
        <taxon>Pezizomycotina</taxon>
        <taxon>Dothideomycetes</taxon>
        <taxon>Dothideomycetes incertae sedis</taxon>
        <taxon>Acrospermales</taxon>
        <taxon>Acrospermaceae</taxon>
        <taxon>Pseudovirgaria</taxon>
    </lineage>
</organism>